<dbReference type="Gene3D" id="3.40.50.150">
    <property type="entry name" value="Vaccinia Virus protein VP39"/>
    <property type="match status" value="1"/>
</dbReference>
<sequence length="204" mass="23225">MSKEARVFFNKFMKKPNQIGSVVPSSRFLAESMVGSIPWHNVKAVAELGAGTGAITRAISRRAGPDTRVYLFEKDSKMRKQLKSEYPDYTCAANVTNMLRILEQEGESQLDCIVSGLPFYNFPQHLRDKLMEQIIGALKPDGLFVAFQYSLQMRKQMSKLFEIEKIKFVPLNFPSAFVYVCRKATDSHNDVEFIVERKADQGLE</sequence>
<dbReference type="GO" id="GO:0008168">
    <property type="term" value="F:methyltransferase activity"/>
    <property type="evidence" value="ECO:0007669"/>
    <property type="project" value="UniProtKB-KW"/>
</dbReference>
<dbReference type="Proteomes" id="UP000502248">
    <property type="component" value="Chromosome"/>
</dbReference>
<dbReference type="InterPro" id="IPR041698">
    <property type="entry name" value="Methyltransf_25"/>
</dbReference>
<dbReference type="InterPro" id="IPR029063">
    <property type="entry name" value="SAM-dependent_MTases_sf"/>
</dbReference>
<organism evidence="2 3">
    <name type="scientific">Cohnella herbarum</name>
    <dbReference type="NCBI Taxonomy" id="2728023"/>
    <lineage>
        <taxon>Bacteria</taxon>
        <taxon>Bacillati</taxon>
        <taxon>Bacillota</taxon>
        <taxon>Bacilli</taxon>
        <taxon>Bacillales</taxon>
        <taxon>Paenibacillaceae</taxon>
        <taxon>Cohnella</taxon>
    </lineage>
</organism>
<gene>
    <name evidence="2" type="ORF">HH215_13660</name>
</gene>
<evidence type="ECO:0000259" key="1">
    <source>
        <dbReference type="Pfam" id="PF13649"/>
    </source>
</evidence>
<protein>
    <submittedName>
        <fullName evidence="2">Methyltransferase domain-containing protein</fullName>
    </submittedName>
</protein>
<dbReference type="KEGG" id="cheb:HH215_13660"/>
<reference evidence="2 3" key="1">
    <citation type="submission" date="2020-04" db="EMBL/GenBank/DDBJ databases">
        <title>Genome sequencing of novel species.</title>
        <authorList>
            <person name="Heo J."/>
            <person name="Kim S.-J."/>
            <person name="Kim J.-S."/>
            <person name="Hong S.-B."/>
            <person name="Kwon S.-W."/>
        </authorList>
    </citation>
    <scope>NUCLEOTIDE SEQUENCE [LARGE SCALE GENOMIC DNA]</scope>
    <source>
        <strain evidence="2 3">MFER-1</strain>
    </source>
</reference>
<feature type="domain" description="Methyltransferase" evidence="1">
    <location>
        <begin position="45"/>
        <end position="142"/>
    </location>
</feature>
<dbReference type="AlphaFoldDB" id="A0A7Z2VS23"/>
<dbReference type="Pfam" id="PF13649">
    <property type="entry name" value="Methyltransf_25"/>
    <property type="match status" value="1"/>
</dbReference>
<dbReference type="EMBL" id="CP051680">
    <property type="protein sequence ID" value="QJD88139.1"/>
    <property type="molecule type" value="Genomic_DNA"/>
</dbReference>
<keyword evidence="2" id="KW-0808">Transferase</keyword>
<accession>A0A7Z2VS23</accession>
<dbReference type="SUPFAM" id="SSF53335">
    <property type="entry name" value="S-adenosyl-L-methionine-dependent methyltransferases"/>
    <property type="match status" value="1"/>
</dbReference>
<dbReference type="GO" id="GO:0032259">
    <property type="term" value="P:methylation"/>
    <property type="evidence" value="ECO:0007669"/>
    <property type="project" value="UniProtKB-KW"/>
</dbReference>
<keyword evidence="2" id="KW-0489">Methyltransferase</keyword>
<evidence type="ECO:0000313" key="3">
    <source>
        <dbReference type="Proteomes" id="UP000502248"/>
    </source>
</evidence>
<dbReference type="RefSeq" id="WP_169284378.1">
    <property type="nucleotide sequence ID" value="NZ_CP051680.1"/>
</dbReference>
<proteinExistence type="predicted"/>
<name>A0A7Z2VS23_9BACL</name>
<keyword evidence="3" id="KW-1185">Reference proteome</keyword>
<dbReference type="CDD" id="cd02440">
    <property type="entry name" value="AdoMet_MTases"/>
    <property type="match status" value="1"/>
</dbReference>
<evidence type="ECO:0000313" key="2">
    <source>
        <dbReference type="EMBL" id="QJD88139.1"/>
    </source>
</evidence>